<keyword evidence="10" id="KW-0408">Iron</keyword>
<keyword evidence="14" id="KW-1185">Reference proteome</keyword>
<evidence type="ECO:0000256" key="12">
    <source>
        <dbReference type="ARBA" id="ARBA00023136"/>
    </source>
</evidence>
<reference evidence="13" key="1">
    <citation type="submission" date="2023-03" db="EMBL/GenBank/DDBJ databases">
        <title>Massive genome expansion in bonnet fungi (Mycena s.s.) driven by repeated elements and novel gene families across ecological guilds.</title>
        <authorList>
            <consortium name="Lawrence Berkeley National Laboratory"/>
            <person name="Harder C.B."/>
            <person name="Miyauchi S."/>
            <person name="Viragh M."/>
            <person name="Kuo A."/>
            <person name="Thoen E."/>
            <person name="Andreopoulos B."/>
            <person name="Lu D."/>
            <person name="Skrede I."/>
            <person name="Drula E."/>
            <person name="Henrissat B."/>
            <person name="Morin E."/>
            <person name="Kohler A."/>
            <person name="Barry K."/>
            <person name="LaButti K."/>
            <person name="Morin E."/>
            <person name="Salamov A."/>
            <person name="Lipzen A."/>
            <person name="Mereny Z."/>
            <person name="Hegedus B."/>
            <person name="Baldrian P."/>
            <person name="Stursova M."/>
            <person name="Weitz H."/>
            <person name="Taylor A."/>
            <person name="Grigoriev I.V."/>
            <person name="Nagy L.G."/>
            <person name="Martin F."/>
            <person name="Kauserud H."/>
        </authorList>
    </citation>
    <scope>NUCLEOTIDE SEQUENCE</scope>
    <source>
        <strain evidence="13">CBHHK188m</strain>
    </source>
</reference>
<keyword evidence="9" id="KW-0560">Oxidoreductase</keyword>
<dbReference type="InterPro" id="IPR036396">
    <property type="entry name" value="Cyt_P450_sf"/>
</dbReference>
<dbReference type="EMBL" id="JARJLG010000108">
    <property type="protein sequence ID" value="KAJ7744285.1"/>
    <property type="molecule type" value="Genomic_DNA"/>
</dbReference>
<evidence type="ECO:0000256" key="7">
    <source>
        <dbReference type="ARBA" id="ARBA00022723"/>
    </source>
</evidence>
<evidence type="ECO:0000256" key="11">
    <source>
        <dbReference type="ARBA" id="ARBA00023033"/>
    </source>
</evidence>
<evidence type="ECO:0000256" key="2">
    <source>
        <dbReference type="ARBA" id="ARBA00004370"/>
    </source>
</evidence>
<sequence length="345" mass="39034">TWCFLHHHNVRGDHTLISLFGTFLGLYLYSQSIRSTLEHSMIYLTSRVLCTVAYRFSPFHPLAAYPGPILWRSSSMILAIVSSSGYRHLILNDLHKKHGTFVRIGMSHQHPSLLHGYSIYRGTPPKGPNVLSVNSSQAISVIYGPKMLKGDAYTSPGRTGDIALFFQQDPTIHAKRKVLWTNALTYSALREYYAPMVKRTDQLIKCVEGRLNQAGEVDLGACVMHWAFDVMEDVIFGGCGNDLRIWHSFGNIPWLMDILSHVSESEALNLRRLQRVCGSMMRARLQNKNVQQRDFASYLLEPDIDAGDRPSSSELELEALVAVQGGKFRLFQLTTAFDNQMSRKR</sequence>
<dbReference type="PANTHER" id="PTHR24305:SF166">
    <property type="entry name" value="CYTOCHROME P450 12A4, MITOCHONDRIAL-RELATED"/>
    <property type="match status" value="1"/>
</dbReference>
<dbReference type="GO" id="GO:0004497">
    <property type="term" value="F:monooxygenase activity"/>
    <property type="evidence" value="ECO:0007669"/>
    <property type="project" value="UniProtKB-KW"/>
</dbReference>
<dbReference type="PANTHER" id="PTHR24305">
    <property type="entry name" value="CYTOCHROME P450"/>
    <property type="match status" value="1"/>
</dbReference>
<evidence type="ECO:0000256" key="1">
    <source>
        <dbReference type="ARBA" id="ARBA00001971"/>
    </source>
</evidence>
<dbReference type="Gene3D" id="1.10.630.10">
    <property type="entry name" value="Cytochrome P450"/>
    <property type="match status" value="1"/>
</dbReference>
<organism evidence="13 14">
    <name type="scientific">Mycena maculata</name>
    <dbReference type="NCBI Taxonomy" id="230809"/>
    <lineage>
        <taxon>Eukaryota</taxon>
        <taxon>Fungi</taxon>
        <taxon>Dikarya</taxon>
        <taxon>Basidiomycota</taxon>
        <taxon>Agaricomycotina</taxon>
        <taxon>Agaricomycetes</taxon>
        <taxon>Agaricomycetidae</taxon>
        <taxon>Agaricales</taxon>
        <taxon>Marasmiineae</taxon>
        <taxon>Mycenaceae</taxon>
        <taxon>Mycena</taxon>
    </lineage>
</organism>
<keyword evidence="11" id="KW-0503">Monooxygenase</keyword>
<dbReference type="GO" id="GO:0020037">
    <property type="term" value="F:heme binding"/>
    <property type="evidence" value="ECO:0007669"/>
    <property type="project" value="InterPro"/>
</dbReference>
<comment type="subcellular location">
    <subcellularLocation>
        <location evidence="2">Membrane</location>
    </subcellularLocation>
</comment>
<dbReference type="GO" id="GO:0016705">
    <property type="term" value="F:oxidoreductase activity, acting on paired donors, with incorporation or reduction of molecular oxygen"/>
    <property type="evidence" value="ECO:0007669"/>
    <property type="project" value="InterPro"/>
</dbReference>
<keyword evidence="6" id="KW-0812">Transmembrane</keyword>
<evidence type="ECO:0000313" key="13">
    <source>
        <dbReference type="EMBL" id="KAJ7744285.1"/>
    </source>
</evidence>
<comment type="cofactor">
    <cofactor evidence="1">
        <name>heme</name>
        <dbReference type="ChEBI" id="CHEBI:30413"/>
    </cofactor>
</comment>
<evidence type="ECO:0000313" key="14">
    <source>
        <dbReference type="Proteomes" id="UP001215280"/>
    </source>
</evidence>
<dbReference type="Proteomes" id="UP001215280">
    <property type="component" value="Unassembled WGS sequence"/>
</dbReference>
<evidence type="ECO:0000256" key="8">
    <source>
        <dbReference type="ARBA" id="ARBA00022989"/>
    </source>
</evidence>
<proteinExistence type="inferred from homology"/>
<dbReference type="GO" id="GO:0005506">
    <property type="term" value="F:iron ion binding"/>
    <property type="evidence" value="ECO:0007669"/>
    <property type="project" value="InterPro"/>
</dbReference>
<evidence type="ECO:0000256" key="4">
    <source>
        <dbReference type="ARBA" id="ARBA00010617"/>
    </source>
</evidence>
<protein>
    <recommendedName>
        <fullName evidence="15">Cytochrome P450</fullName>
    </recommendedName>
</protein>
<dbReference type="AlphaFoldDB" id="A0AAD7IL52"/>
<evidence type="ECO:0000256" key="5">
    <source>
        <dbReference type="ARBA" id="ARBA00022617"/>
    </source>
</evidence>
<evidence type="ECO:0000256" key="9">
    <source>
        <dbReference type="ARBA" id="ARBA00023002"/>
    </source>
</evidence>
<dbReference type="GO" id="GO:0016020">
    <property type="term" value="C:membrane"/>
    <property type="evidence" value="ECO:0007669"/>
    <property type="project" value="UniProtKB-SubCell"/>
</dbReference>
<keyword evidence="12" id="KW-0472">Membrane</keyword>
<dbReference type="InterPro" id="IPR050121">
    <property type="entry name" value="Cytochrome_P450_monoxygenase"/>
</dbReference>
<evidence type="ECO:0008006" key="15">
    <source>
        <dbReference type="Google" id="ProtNLM"/>
    </source>
</evidence>
<evidence type="ECO:0000256" key="6">
    <source>
        <dbReference type="ARBA" id="ARBA00022692"/>
    </source>
</evidence>
<dbReference type="SUPFAM" id="SSF48264">
    <property type="entry name" value="Cytochrome P450"/>
    <property type="match status" value="1"/>
</dbReference>
<feature type="non-terminal residue" evidence="13">
    <location>
        <position position="345"/>
    </location>
</feature>
<evidence type="ECO:0000256" key="3">
    <source>
        <dbReference type="ARBA" id="ARBA00004721"/>
    </source>
</evidence>
<comment type="caution">
    <text evidence="13">The sequence shown here is derived from an EMBL/GenBank/DDBJ whole genome shotgun (WGS) entry which is preliminary data.</text>
</comment>
<name>A0AAD7IL52_9AGAR</name>
<accession>A0AAD7IL52</accession>
<comment type="similarity">
    <text evidence="4">Belongs to the cytochrome P450 family.</text>
</comment>
<evidence type="ECO:0000256" key="10">
    <source>
        <dbReference type="ARBA" id="ARBA00023004"/>
    </source>
</evidence>
<keyword evidence="7" id="KW-0479">Metal-binding</keyword>
<keyword evidence="5" id="KW-0349">Heme</keyword>
<gene>
    <name evidence="13" type="ORF">DFH07DRAFT_749580</name>
</gene>
<keyword evidence="8" id="KW-1133">Transmembrane helix</keyword>
<comment type="pathway">
    <text evidence="3">Secondary metabolite biosynthesis; terpenoid biosynthesis.</text>
</comment>